<dbReference type="Proteomes" id="UP000253501">
    <property type="component" value="Unassembled WGS sequence"/>
</dbReference>
<evidence type="ECO:0000256" key="1">
    <source>
        <dbReference type="SAM" id="MobiDB-lite"/>
    </source>
</evidence>
<name>A0A367P7V8_CUPNE</name>
<keyword evidence="2" id="KW-0732">Signal</keyword>
<gene>
    <name evidence="3" type="ORF">DDK22_35935</name>
</gene>
<dbReference type="EMBL" id="QDHA01000133">
    <property type="protein sequence ID" value="RCJ03654.1"/>
    <property type="molecule type" value="Genomic_DNA"/>
</dbReference>
<feature type="chain" id="PRO_5016975655" evidence="2">
    <location>
        <begin position="41"/>
        <end position="127"/>
    </location>
</feature>
<sequence>MPSTHPKTADMHKNALKALLATTLSIAALGAAALASPAMAQGLNDRGVAADRYGYNLHNGKRDPFTEGAHIHGKRDPFTDGARVNDRRDPFTDGANGAAAGMEVAGMDRSGVSAPPAHSGSRVSAAA</sequence>
<evidence type="ECO:0000313" key="4">
    <source>
        <dbReference type="Proteomes" id="UP000253501"/>
    </source>
</evidence>
<organism evidence="3 4">
    <name type="scientific">Cupriavidus necator</name>
    <name type="common">Alcaligenes eutrophus</name>
    <name type="synonym">Ralstonia eutropha</name>
    <dbReference type="NCBI Taxonomy" id="106590"/>
    <lineage>
        <taxon>Bacteria</taxon>
        <taxon>Pseudomonadati</taxon>
        <taxon>Pseudomonadota</taxon>
        <taxon>Betaproteobacteria</taxon>
        <taxon>Burkholderiales</taxon>
        <taxon>Burkholderiaceae</taxon>
        <taxon>Cupriavidus</taxon>
    </lineage>
</organism>
<reference evidence="3 4" key="1">
    <citation type="submission" date="2018-04" db="EMBL/GenBank/DDBJ databases">
        <title>Cupriavidus necator CR12 genome sequencing and assembly.</title>
        <authorList>
            <person name="Ben Fekih I."/>
            <person name="Mazhar H.S."/>
            <person name="Bello S.K."/>
            <person name="Rensing C."/>
        </authorList>
    </citation>
    <scope>NUCLEOTIDE SEQUENCE [LARGE SCALE GENOMIC DNA]</scope>
    <source>
        <strain evidence="3 4">CR12</strain>
    </source>
</reference>
<comment type="caution">
    <text evidence="3">The sequence shown here is derived from an EMBL/GenBank/DDBJ whole genome shotgun (WGS) entry which is preliminary data.</text>
</comment>
<feature type="signal peptide" evidence="2">
    <location>
        <begin position="1"/>
        <end position="40"/>
    </location>
</feature>
<dbReference type="AlphaFoldDB" id="A0A367P7V8"/>
<feature type="region of interest" description="Disordered" evidence="1">
    <location>
        <begin position="61"/>
        <end position="127"/>
    </location>
</feature>
<proteinExistence type="predicted"/>
<evidence type="ECO:0000256" key="2">
    <source>
        <dbReference type="SAM" id="SignalP"/>
    </source>
</evidence>
<protein>
    <submittedName>
        <fullName evidence="3">Uncharacterized protein</fullName>
    </submittedName>
</protein>
<evidence type="ECO:0000313" key="3">
    <source>
        <dbReference type="EMBL" id="RCJ03654.1"/>
    </source>
</evidence>
<accession>A0A367P7V8</accession>
<feature type="compositionally biased region" description="Basic and acidic residues" evidence="1">
    <location>
        <begin position="74"/>
        <end position="91"/>
    </location>
</feature>